<organism evidence="3 4">
    <name type="scientific">Candidatus Entotheonella gemina</name>
    <dbReference type="NCBI Taxonomy" id="1429439"/>
    <lineage>
        <taxon>Bacteria</taxon>
        <taxon>Pseudomonadati</taxon>
        <taxon>Nitrospinota/Tectimicrobiota group</taxon>
        <taxon>Candidatus Tectimicrobiota</taxon>
        <taxon>Candidatus Entotheonellia</taxon>
        <taxon>Candidatus Entotheonellales</taxon>
        <taxon>Candidatus Entotheonellaceae</taxon>
        <taxon>Candidatus Entotheonella</taxon>
    </lineage>
</organism>
<dbReference type="AlphaFoldDB" id="W4LCF6"/>
<dbReference type="InterPro" id="IPR033138">
    <property type="entry name" value="Cu_oxidase_CS"/>
</dbReference>
<evidence type="ECO:0000313" key="3">
    <source>
        <dbReference type="EMBL" id="ETW95006.1"/>
    </source>
</evidence>
<protein>
    <recommendedName>
        <fullName evidence="2">Plastocyanin-like domain-containing protein</fullName>
    </recommendedName>
</protein>
<name>W4LCF6_9BACT</name>
<dbReference type="GO" id="GO:0016491">
    <property type="term" value="F:oxidoreductase activity"/>
    <property type="evidence" value="ECO:0007669"/>
    <property type="project" value="InterPro"/>
</dbReference>
<evidence type="ECO:0000259" key="2">
    <source>
        <dbReference type="Pfam" id="PF07731"/>
    </source>
</evidence>
<feature type="domain" description="Plastocyanin-like" evidence="2">
    <location>
        <begin position="210"/>
        <end position="335"/>
    </location>
</feature>
<dbReference type="Pfam" id="PF07731">
    <property type="entry name" value="Cu-oxidase_2"/>
    <property type="match status" value="1"/>
</dbReference>
<dbReference type="Proteomes" id="UP000019140">
    <property type="component" value="Unassembled WGS sequence"/>
</dbReference>
<comment type="caution">
    <text evidence="3">The sequence shown here is derived from an EMBL/GenBank/DDBJ whole genome shotgun (WGS) entry which is preliminary data.</text>
</comment>
<accession>W4LCF6</accession>
<dbReference type="PATRIC" id="fig|1429439.4.peg.8068"/>
<keyword evidence="4" id="KW-1185">Reference proteome</keyword>
<dbReference type="PROSITE" id="PS00080">
    <property type="entry name" value="MULTICOPPER_OXIDASE2"/>
    <property type="match status" value="1"/>
</dbReference>
<dbReference type="Gene3D" id="2.60.40.420">
    <property type="entry name" value="Cupredoxins - blue copper proteins"/>
    <property type="match status" value="1"/>
</dbReference>
<dbReference type="InterPro" id="IPR008972">
    <property type="entry name" value="Cupredoxin"/>
</dbReference>
<sequence>NISWETEETQTVEETQTIKIRETVNPAPMRRIAMDGLATGEIDPPAWADLFPGYREDVLVHFKKAGIYFLVDRGIRQGQQASPVQPLFKGGDTTKILAVIKVVDSSENLPKAYLGTRSWTAPAKRSFPADNAFRKYQPHKSLLTAGQQSFEVHKKCKDMKTYDGCQNVRLGINFQPPSTLNFTVGGNGDRSQDIYQPYQNVGKPGGPTDAPFNPKQRRILRLGHTDQWTITAGGGGVATLANGHPFHIHINPFELVSLIPCTPAEMLDPRNKAKCQDQDLMTKTGTRQTYWKDTLFVPVGWTATVLSKYTVYSGDFVYHCHILDHEDEGMMEVVRICGQDNRGEAGCQVSE</sequence>
<reference evidence="3 4" key="1">
    <citation type="journal article" date="2014" name="Nature">
        <title>An environmental bacterial taxon with a large and distinct metabolic repertoire.</title>
        <authorList>
            <person name="Wilson M.C."/>
            <person name="Mori T."/>
            <person name="Ruckert C."/>
            <person name="Uria A.R."/>
            <person name="Helf M.J."/>
            <person name="Takada K."/>
            <person name="Gernert C."/>
            <person name="Steffens U.A."/>
            <person name="Heycke N."/>
            <person name="Schmitt S."/>
            <person name="Rinke C."/>
            <person name="Helfrich E.J."/>
            <person name="Brachmann A.O."/>
            <person name="Gurgui C."/>
            <person name="Wakimoto T."/>
            <person name="Kracht M."/>
            <person name="Crusemann M."/>
            <person name="Hentschel U."/>
            <person name="Abe I."/>
            <person name="Matsunaga S."/>
            <person name="Kalinowski J."/>
            <person name="Takeyama H."/>
            <person name="Piel J."/>
        </authorList>
    </citation>
    <scope>NUCLEOTIDE SEQUENCE [LARGE SCALE GENOMIC DNA]</scope>
    <source>
        <strain evidence="4">TSY2</strain>
    </source>
</reference>
<dbReference type="HOGENOM" id="CLU_788723_0_0_7"/>
<dbReference type="PROSITE" id="PS00079">
    <property type="entry name" value="MULTICOPPER_OXIDASE1"/>
    <property type="match status" value="1"/>
</dbReference>
<gene>
    <name evidence="3" type="ORF">ETSY2_48780</name>
</gene>
<evidence type="ECO:0000256" key="1">
    <source>
        <dbReference type="ARBA" id="ARBA00022723"/>
    </source>
</evidence>
<proteinExistence type="predicted"/>
<dbReference type="EMBL" id="AZHX01002369">
    <property type="protein sequence ID" value="ETW95006.1"/>
    <property type="molecule type" value="Genomic_DNA"/>
</dbReference>
<dbReference type="InterPro" id="IPR002355">
    <property type="entry name" value="Cu_oxidase_Cu_BS"/>
</dbReference>
<feature type="non-terminal residue" evidence="3">
    <location>
        <position position="1"/>
    </location>
</feature>
<evidence type="ECO:0000313" key="4">
    <source>
        <dbReference type="Proteomes" id="UP000019140"/>
    </source>
</evidence>
<dbReference type="InterPro" id="IPR011706">
    <property type="entry name" value="Cu-oxidase_C"/>
</dbReference>
<dbReference type="GO" id="GO:0005507">
    <property type="term" value="F:copper ion binding"/>
    <property type="evidence" value="ECO:0007669"/>
    <property type="project" value="InterPro"/>
</dbReference>
<dbReference type="SUPFAM" id="SSF49503">
    <property type="entry name" value="Cupredoxins"/>
    <property type="match status" value="1"/>
</dbReference>
<keyword evidence="1" id="KW-0479">Metal-binding</keyword>